<name>A0A9D1JZL7_9FIRM</name>
<evidence type="ECO:0000313" key="4">
    <source>
        <dbReference type="Proteomes" id="UP000824002"/>
    </source>
</evidence>
<dbReference type="Pfam" id="PF07726">
    <property type="entry name" value="AAA_3"/>
    <property type="match status" value="1"/>
</dbReference>
<dbReference type="EMBL" id="DVJP01000027">
    <property type="protein sequence ID" value="HIS75862.1"/>
    <property type="molecule type" value="Genomic_DNA"/>
</dbReference>
<organism evidence="3 4">
    <name type="scientific">Candidatus Merdivicinus excrementipullorum</name>
    <dbReference type="NCBI Taxonomy" id="2840867"/>
    <lineage>
        <taxon>Bacteria</taxon>
        <taxon>Bacillati</taxon>
        <taxon>Bacillota</taxon>
        <taxon>Clostridia</taxon>
        <taxon>Eubacteriales</taxon>
        <taxon>Oscillospiraceae</taxon>
        <taxon>Oscillospiraceae incertae sedis</taxon>
        <taxon>Candidatus Merdivicinus</taxon>
    </lineage>
</organism>
<dbReference type="Proteomes" id="UP000824002">
    <property type="component" value="Unassembled WGS sequence"/>
</dbReference>
<feature type="domain" description="ATPase AAA-3" evidence="1">
    <location>
        <begin position="38"/>
        <end position="168"/>
    </location>
</feature>
<dbReference type="PANTHER" id="PTHR42759">
    <property type="entry name" value="MOXR FAMILY PROTEIN"/>
    <property type="match status" value="1"/>
</dbReference>
<dbReference type="PIRSF" id="PIRSF002849">
    <property type="entry name" value="AAA_ATPase_chaperone_MoxR_prd"/>
    <property type="match status" value="1"/>
</dbReference>
<dbReference type="InterPro" id="IPR041628">
    <property type="entry name" value="ChlI/MoxR_AAA_lid"/>
</dbReference>
<gene>
    <name evidence="3" type="ORF">IAB51_03530</name>
</gene>
<dbReference type="Pfam" id="PF17863">
    <property type="entry name" value="AAA_lid_2"/>
    <property type="match status" value="1"/>
</dbReference>
<sequence>MENMLTKVRQVMGQVNQVVLGKKVQVREIMLAFLANGHILLEDIPGVGKTTLALAFSRAIDLPYRRIQFTPDVLPSDLTGFSIYRRDQERFVYQPGSVFCSLLLADELNRTSPKTQSALLEVMEERQVTVEGVTRPVPSPFLVIATQNPSGAAGTQLLPEAQSDRFLISLTIGYPDFENELSMALGVSETSRLDMVSRVMDGETLLEAQHQASQVYLKDSVAEYLVELVRATREHPDLEKGGSPRATIGLVRMAKAAAWLDGRDYVDPQDAAGQFPYIMRHRLRLSNAARIKERQADAVLEEIVGSIKKPPMGVRR</sequence>
<evidence type="ECO:0000313" key="3">
    <source>
        <dbReference type="EMBL" id="HIS75862.1"/>
    </source>
</evidence>
<comment type="caution">
    <text evidence="3">The sequence shown here is derived from an EMBL/GenBank/DDBJ whole genome shotgun (WGS) entry which is preliminary data.</text>
</comment>
<dbReference type="InterPro" id="IPR011703">
    <property type="entry name" value="ATPase_AAA-3"/>
</dbReference>
<reference evidence="3" key="2">
    <citation type="journal article" date="2021" name="PeerJ">
        <title>Extensive microbial diversity within the chicken gut microbiome revealed by metagenomics and culture.</title>
        <authorList>
            <person name="Gilroy R."/>
            <person name="Ravi A."/>
            <person name="Getino M."/>
            <person name="Pursley I."/>
            <person name="Horton D.L."/>
            <person name="Alikhan N.F."/>
            <person name="Baker D."/>
            <person name="Gharbi K."/>
            <person name="Hall N."/>
            <person name="Watson M."/>
            <person name="Adriaenssens E.M."/>
            <person name="Foster-Nyarko E."/>
            <person name="Jarju S."/>
            <person name="Secka A."/>
            <person name="Antonio M."/>
            <person name="Oren A."/>
            <person name="Chaudhuri R.R."/>
            <person name="La Ragione R."/>
            <person name="Hildebrand F."/>
            <person name="Pallen M.J."/>
        </authorList>
    </citation>
    <scope>NUCLEOTIDE SEQUENCE</scope>
    <source>
        <strain evidence="3">CHK199-13235</strain>
    </source>
</reference>
<dbReference type="AlphaFoldDB" id="A0A9D1JZL7"/>
<evidence type="ECO:0000259" key="1">
    <source>
        <dbReference type="Pfam" id="PF07726"/>
    </source>
</evidence>
<dbReference type="Gene3D" id="1.10.8.80">
    <property type="entry name" value="Magnesium chelatase subunit I, C-Terminal domain"/>
    <property type="match status" value="1"/>
</dbReference>
<dbReference type="InterPro" id="IPR027417">
    <property type="entry name" value="P-loop_NTPase"/>
</dbReference>
<proteinExistence type="predicted"/>
<dbReference type="GO" id="GO:0016887">
    <property type="term" value="F:ATP hydrolysis activity"/>
    <property type="evidence" value="ECO:0007669"/>
    <property type="project" value="InterPro"/>
</dbReference>
<accession>A0A9D1JZL7</accession>
<dbReference type="CDD" id="cd00009">
    <property type="entry name" value="AAA"/>
    <property type="match status" value="1"/>
</dbReference>
<dbReference type="InterPro" id="IPR050764">
    <property type="entry name" value="CbbQ/NirQ/NorQ/GpvN"/>
</dbReference>
<feature type="domain" description="ChlI/MoxR AAA lid" evidence="2">
    <location>
        <begin position="230"/>
        <end position="303"/>
    </location>
</feature>
<dbReference type="GO" id="GO:0005524">
    <property type="term" value="F:ATP binding"/>
    <property type="evidence" value="ECO:0007669"/>
    <property type="project" value="InterPro"/>
</dbReference>
<dbReference type="PANTHER" id="PTHR42759:SF5">
    <property type="entry name" value="METHANOL DEHYDROGENASE REGULATOR"/>
    <property type="match status" value="1"/>
</dbReference>
<evidence type="ECO:0000259" key="2">
    <source>
        <dbReference type="Pfam" id="PF17863"/>
    </source>
</evidence>
<protein>
    <submittedName>
        <fullName evidence="3">MoxR family ATPase</fullName>
    </submittedName>
</protein>
<dbReference type="SUPFAM" id="SSF52540">
    <property type="entry name" value="P-loop containing nucleoside triphosphate hydrolases"/>
    <property type="match status" value="1"/>
</dbReference>
<reference evidence="3" key="1">
    <citation type="submission" date="2020-10" db="EMBL/GenBank/DDBJ databases">
        <authorList>
            <person name="Gilroy R."/>
        </authorList>
    </citation>
    <scope>NUCLEOTIDE SEQUENCE</scope>
    <source>
        <strain evidence="3">CHK199-13235</strain>
    </source>
</reference>
<dbReference type="Gene3D" id="3.40.50.300">
    <property type="entry name" value="P-loop containing nucleotide triphosphate hydrolases"/>
    <property type="match status" value="1"/>
</dbReference>